<dbReference type="EMBL" id="CP048286">
    <property type="protein sequence ID" value="QHW32749.1"/>
    <property type="molecule type" value="Genomic_DNA"/>
</dbReference>
<dbReference type="SUPFAM" id="SSF46689">
    <property type="entry name" value="Homeodomain-like"/>
    <property type="match status" value="1"/>
</dbReference>
<dbReference type="Gene3D" id="3.30.450.20">
    <property type="entry name" value="PAS domain"/>
    <property type="match status" value="1"/>
</dbReference>
<dbReference type="AlphaFoldDB" id="A0A6C0P2P8"/>
<evidence type="ECO:0000313" key="7">
    <source>
        <dbReference type="EMBL" id="QHW32749.1"/>
    </source>
</evidence>
<dbReference type="RefSeq" id="WP_162642587.1">
    <property type="nucleotide sequence ID" value="NZ_CP048286.1"/>
</dbReference>
<dbReference type="Pfam" id="PF17853">
    <property type="entry name" value="GGDEF_2"/>
    <property type="match status" value="1"/>
</dbReference>
<dbReference type="SMART" id="SM00342">
    <property type="entry name" value="HTH_ARAC"/>
    <property type="match status" value="1"/>
</dbReference>
<reference evidence="7 8" key="1">
    <citation type="submission" date="2020-02" db="EMBL/GenBank/DDBJ databases">
        <title>Paenibacillus sp. nov., isolated from rhizosphere soil of tomato.</title>
        <authorList>
            <person name="Weon H.-Y."/>
            <person name="Lee S.A."/>
        </authorList>
    </citation>
    <scope>NUCLEOTIDE SEQUENCE [LARGE SCALE GENOMIC DNA]</scope>
    <source>
        <strain evidence="7 8">14171R-81</strain>
    </source>
</reference>
<keyword evidence="4" id="KW-0812">Transmembrane</keyword>
<evidence type="ECO:0000259" key="6">
    <source>
        <dbReference type="PROSITE" id="PS50887"/>
    </source>
</evidence>
<dbReference type="PROSITE" id="PS50887">
    <property type="entry name" value="GGDEF"/>
    <property type="match status" value="1"/>
</dbReference>
<feature type="domain" description="HTH araC/xylS-type" evidence="5">
    <location>
        <begin position="521"/>
        <end position="620"/>
    </location>
</feature>
<dbReference type="PRINTS" id="PR00032">
    <property type="entry name" value="HTHARAC"/>
</dbReference>
<dbReference type="KEGG" id="prz:GZH47_19340"/>
<keyword evidence="4" id="KW-1133">Transmembrane helix</keyword>
<dbReference type="InterPro" id="IPR020449">
    <property type="entry name" value="Tscrpt_reg_AraC-type_HTH"/>
</dbReference>
<evidence type="ECO:0000256" key="3">
    <source>
        <dbReference type="ARBA" id="ARBA00023163"/>
    </source>
</evidence>
<evidence type="ECO:0000256" key="2">
    <source>
        <dbReference type="ARBA" id="ARBA00023125"/>
    </source>
</evidence>
<dbReference type="GO" id="GO:0043565">
    <property type="term" value="F:sequence-specific DNA binding"/>
    <property type="evidence" value="ECO:0007669"/>
    <property type="project" value="InterPro"/>
</dbReference>
<protein>
    <submittedName>
        <fullName evidence="7">AraC family transcriptional regulator</fullName>
    </submittedName>
</protein>
<dbReference type="GO" id="GO:0003700">
    <property type="term" value="F:DNA-binding transcription factor activity"/>
    <property type="evidence" value="ECO:0007669"/>
    <property type="project" value="InterPro"/>
</dbReference>
<evidence type="ECO:0000256" key="4">
    <source>
        <dbReference type="SAM" id="Phobius"/>
    </source>
</evidence>
<dbReference type="InterPro" id="IPR041522">
    <property type="entry name" value="CdaR_GGDEF"/>
</dbReference>
<dbReference type="PANTHER" id="PTHR43280:SF2">
    <property type="entry name" value="HTH-TYPE TRANSCRIPTIONAL REGULATOR EXSA"/>
    <property type="match status" value="1"/>
</dbReference>
<dbReference type="Proteomes" id="UP000479114">
    <property type="component" value="Chromosome"/>
</dbReference>
<organism evidence="7 8">
    <name type="scientific">Paenibacillus rhizovicinus</name>
    <dbReference type="NCBI Taxonomy" id="2704463"/>
    <lineage>
        <taxon>Bacteria</taxon>
        <taxon>Bacillati</taxon>
        <taxon>Bacillota</taxon>
        <taxon>Bacilli</taxon>
        <taxon>Bacillales</taxon>
        <taxon>Paenibacillaceae</taxon>
        <taxon>Paenibacillus</taxon>
    </lineage>
</organism>
<dbReference type="PROSITE" id="PS00041">
    <property type="entry name" value="HTH_ARAC_FAMILY_1"/>
    <property type="match status" value="1"/>
</dbReference>
<gene>
    <name evidence="7" type="ORF">GZH47_19340</name>
</gene>
<dbReference type="PROSITE" id="PS01124">
    <property type="entry name" value="HTH_ARAC_FAMILY_2"/>
    <property type="match status" value="1"/>
</dbReference>
<evidence type="ECO:0000256" key="1">
    <source>
        <dbReference type="ARBA" id="ARBA00023015"/>
    </source>
</evidence>
<sequence length="630" mass="71069">MYMRKFHYDTPRIPYLLRHAMPGKPKGSPTLSMIVTEPSSDSDLVRGAMIINIDDVQLKKLLTEMSSDPINQLFILQNDGQFVAAPDSNRYADEQSNFRYNSMIQETKAQSGTFIEKIDGHKYVIAFQKTNLSSTGFVYVSVYPYTTLFKSLIRIRDITLLSSAFLLIASLLVSVFLSRNIYVPIRSLTQFAKKQTKDGADYAKAGDIETISRVLSTVIKENESLEHGSYRTRKLLREQFLRSLLMGYEESRSSFRRMVKEHGIELGTAERIRVIVVRLDHYRQVEASYESESRYLLRYAVCNIAEESLAGSCRTLSVDIGTDHIAVIADQTVQEEEALLAALRQVRDNVREYLKLSATIGIGDAVESLAEAAYSYEGALSASHYRIFHGAGAILSRERMFAHSTGDYPYDKEKLIAAELKLGRPQKVKEAIDGLLGGLEKYPHPDLYALLAQMIVNVSKAVQSTQAKPNSLPALSYDGVYSQLSKLETREEAAESIAELFKGASEEKAEGKSAKSIATIEKGIQFIEENYQRVDFSVTDVAEHLRYSVSYLNKLFNEHTTFSVHEFINRKRLLKAKELIEQTDALINEIAAMAGFSSSNYFYFVFKKEFGQTPNAHRRMQGMQDNEEPG</sequence>
<dbReference type="Gene3D" id="1.10.10.60">
    <property type="entry name" value="Homeodomain-like"/>
    <property type="match status" value="2"/>
</dbReference>
<keyword evidence="2" id="KW-0238">DNA-binding</keyword>
<evidence type="ECO:0000259" key="5">
    <source>
        <dbReference type="PROSITE" id="PS01124"/>
    </source>
</evidence>
<keyword evidence="3" id="KW-0804">Transcription</keyword>
<keyword evidence="4" id="KW-0472">Membrane</keyword>
<dbReference type="Pfam" id="PF12833">
    <property type="entry name" value="HTH_18"/>
    <property type="match status" value="1"/>
</dbReference>
<proteinExistence type="predicted"/>
<accession>A0A6C0P2P8</accession>
<feature type="transmembrane region" description="Helical" evidence="4">
    <location>
        <begin position="158"/>
        <end position="177"/>
    </location>
</feature>
<dbReference type="InterPro" id="IPR009057">
    <property type="entry name" value="Homeodomain-like_sf"/>
</dbReference>
<feature type="domain" description="GGDEF" evidence="6">
    <location>
        <begin position="270"/>
        <end position="399"/>
    </location>
</feature>
<keyword evidence="1" id="KW-0805">Transcription regulation</keyword>
<dbReference type="InterPro" id="IPR000160">
    <property type="entry name" value="GGDEF_dom"/>
</dbReference>
<dbReference type="InterPro" id="IPR018062">
    <property type="entry name" value="HTH_AraC-typ_CS"/>
</dbReference>
<dbReference type="PANTHER" id="PTHR43280">
    <property type="entry name" value="ARAC-FAMILY TRANSCRIPTIONAL REGULATOR"/>
    <property type="match status" value="1"/>
</dbReference>
<name>A0A6C0P2P8_9BACL</name>
<evidence type="ECO:0000313" key="8">
    <source>
        <dbReference type="Proteomes" id="UP000479114"/>
    </source>
</evidence>
<keyword evidence="8" id="KW-1185">Reference proteome</keyword>
<dbReference type="InterPro" id="IPR018060">
    <property type="entry name" value="HTH_AraC"/>
</dbReference>